<dbReference type="PANTHER" id="PTHR17204">
    <property type="entry name" value="PRE-MRNA PROCESSING PROTEIN PRP39-RELATED"/>
    <property type="match status" value="1"/>
</dbReference>
<evidence type="ECO:0000256" key="4">
    <source>
        <dbReference type="ARBA" id="ARBA00023187"/>
    </source>
</evidence>
<organism evidence="7 8">
    <name type="scientific">Blyttiomyces helicus</name>
    <dbReference type="NCBI Taxonomy" id="388810"/>
    <lineage>
        <taxon>Eukaryota</taxon>
        <taxon>Fungi</taxon>
        <taxon>Fungi incertae sedis</taxon>
        <taxon>Chytridiomycota</taxon>
        <taxon>Chytridiomycota incertae sedis</taxon>
        <taxon>Chytridiomycetes</taxon>
        <taxon>Chytridiomycetes incertae sedis</taxon>
        <taxon>Blyttiomyces</taxon>
    </lineage>
</organism>
<accession>A0A4P9W3N2</accession>
<dbReference type="AlphaFoldDB" id="A0A4P9W3N2"/>
<proteinExistence type="inferred from homology"/>
<dbReference type="Proteomes" id="UP000269721">
    <property type="component" value="Unassembled WGS sequence"/>
</dbReference>
<evidence type="ECO:0000256" key="3">
    <source>
        <dbReference type="ARBA" id="ARBA00022737"/>
    </source>
</evidence>
<dbReference type="SUPFAM" id="SSF48452">
    <property type="entry name" value="TPR-like"/>
    <property type="match status" value="1"/>
</dbReference>
<evidence type="ECO:0000313" key="7">
    <source>
        <dbReference type="EMBL" id="RKO86442.1"/>
    </source>
</evidence>
<protein>
    <submittedName>
        <fullName evidence="7">Uncharacterized protein</fullName>
    </submittedName>
</protein>
<feature type="non-terminal residue" evidence="7">
    <location>
        <position position="1"/>
    </location>
</feature>
<dbReference type="GO" id="GO:0000243">
    <property type="term" value="C:commitment complex"/>
    <property type="evidence" value="ECO:0007669"/>
    <property type="project" value="TreeGrafter"/>
</dbReference>
<dbReference type="EMBL" id="KZ998194">
    <property type="protein sequence ID" value="RKO86442.1"/>
    <property type="molecule type" value="Genomic_DNA"/>
</dbReference>
<name>A0A4P9W3N2_9FUNG</name>
<comment type="similarity">
    <text evidence="6">Belongs to the PRP39 family.</text>
</comment>
<keyword evidence="4" id="KW-0508">mRNA splicing</keyword>
<evidence type="ECO:0000256" key="1">
    <source>
        <dbReference type="ARBA" id="ARBA00004123"/>
    </source>
</evidence>
<keyword evidence="8" id="KW-1185">Reference proteome</keyword>
<dbReference type="GO" id="GO:0000395">
    <property type="term" value="P:mRNA 5'-splice site recognition"/>
    <property type="evidence" value="ECO:0007669"/>
    <property type="project" value="TreeGrafter"/>
</dbReference>
<reference evidence="8" key="1">
    <citation type="journal article" date="2018" name="Nat. Microbiol.">
        <title>Leveraging single-cell genomics to expand the fungal tree of life.</title>
        <authorList>
            <person name="Ahrendt S.R."/>
            <person name="Quandt C.A."/>
            <person name="Ciobanu D."/>
            <person name="Clum A."/>
            <person name="Salamov A."/>
            <person name="Andreopoulos B."/>
            <person name="Cheng J.F."/>
            <person name="Woyke T."/>
            <person name="Pelin A."/>
            <person name="Henrissat B."/>
            <person name="Reynolds N.K."/>
            <person name="Benny G.L."/>
            <person name="Smith M.E."/>
            <person name="James T.Y."/>
            <person name="Grigoriev I.V."/>
        </authorList>
    </citation>
    <scope>NUCLEOTIDE SEQUENCE [LARGE SCALE GENOMIC DNA]</scope>
</reference>
<evidence type="ECO:0000313" key="8">
    <source>
        <dbReference type="Proteomes" id="UP000269721"/>
    </source>
</evidence>
<dbReference type="PANTHER" id="PTHR17204:SF5">
    <property type="entry name" value="PRE-MRNA-PROCESSING FACTOR 39"/>
    <property type="match status" value="1"/>
</dbReference>
<dbReference type="Pfam" id="PF23240">
    <property type="entry name" value="HAT_PRP39_N"/>
    <property type="match status" value="1"/>
</dbReference>
<dbReference type="InterPro" id="IPR059164">
    <property type="entry name" value="HAT_PRP39_C"/>
</dbReference>
<dbReference type="Pfam" id="PF23241">
    <property type="entry name" value="HAT_PRP39_C"/>
    <property type="match status" value="1"/>
</dbReference>
<gene>
    <name evidence="7" type="ORF">BDK51DRAFT_22999</name>
</gene>
<dbReference type="InterPro" id="IPR003107">
    <property type="entry name" value="HAT"/>
</dbReference>
<dbReference type="OrthoDB" id="10265668at2759"/>
<keyword evidence="3" id="KW-0677">Repeat</keyword>
<comment type="subcellular location">
    <subcellularLocation>
        <location evidence="1">Nucleus</location>
    </subcellularLocation>
</comment>
<dbReference type="GO" id="GO:0030627">
    <property type="term" value="F:pre-mRNA 5'-splice site binding"/>
    <property type="evidence" value="ECO:0007669"/>
    <property type="project" value="TreeGrafter"/>
</dbReference>
<dbReference type="SMART" id="SM00386">
    <property type="entry name" value="HAT"/>
    <property type="match status" value="8"/>
</dbReference>
<evidence type="ECO:0000256" key="2">
    <source>
        <dbReference type="ARBA" id="ARBA00022664"/>
    </source>
</evidence>
<dbReference type="InterPro" id="IPR011990">
    <property type="entry name" value="TPR-like_helical_dom_sf"/>
</dbReference>
<evidence type="ECO:0000256" key="5">
    <source>
        <dbReference type="ARBA" id="ARBA00023242"/>
    </source>
</evidence>
<evidence type="ECO:0000256" key="6">
    <source>
        <dbReference type="ARBA" id="ARBA00038019"/>
    </source>
</evidence>
<keyword evidence="2" id="KW-0507">mRNA processing</keyword>
<sequence>RTVYDHFLGKFPLCFGYWKKYADWEQVLVGTAGAEAIYQRGVDAIHNSVDLWTQYCSFKMENSPDDLDAVKGLFERAANAVGFDFLSHIFWDKYIEFLESKEDFAGVMSLLERIIRIPLHQYARYFEKYSQMSVTRPVTELVSPEEYQQIEHEIKTAEAPEGESADKDFITNVRRKIHELKSEVYLRCQDAVHKRWVYEAEIKRPYFHVKALDEAQLANWRKYLDYEEAEGDDIRIRLLFERCLVASAMYEEFWQRYADYLISKNDYEAVRNVFTRATTIFIPSSRPQIRLAYAAFEEEHGRITEARGILERILTNVPSHLETTVKLAHFERRHGDREKVDETFNSSIETATDDKSKAFLEAQKAKILFNLDGNIAGARTAFKTATEKYPDSKYLFMTYMVFELSQPGKRKIGQFLRILLRGR</sequence>
<dbReference type="GO" id="GO:0071004">
    <property type="term" value="C:U2-type prespliceosome"/>
    <property type="evidence" value="ECO:0007669"/>
    <property type="project" value="TreeGrafter"/>
</dbReference>
<dbReference type="GO" id="GO:0005685">
    <property type="term" value="C:U1 snRNP"/>
    <property type="evidence" value="ECO:0007669"/>
    <property type="project" value="TreeGrafter"/>
</dbReference>
<dbReference type="Gene3D" id="1.25.40.10">
    <property type="entry name" value="Tetratricopeptide repeat domain"/>
    <property type="match status" value="2"/>
</dbReference>
<dbReference type="FunFam" id="1.25.40.10:FF:000064">
    <property type="entry name" value="Putative pre-mrna-processing factor 39"/>
    <property type="match status" value="1"/>
</dbReference>
<keyword evidence="5" id="KW-0539">Nucleus</keyword>